<dbReference type="Pfam" id="PF16220">
    <property type="entry name" value="DUF4880"/>
    <property type="match status" value="1"/>
</dbReference>
<evidence type="ECO:0000313" key="5">
    <source>
        <dbReference type="Proteomes" id="UP000251186"/>
    </source>
</evidence>
<evidence type="ECO:0000313" key="4">
    <source>
        <dbReference type="EMBL" id="SPU53438.1"/>
    </source>
</evidence>
<dbReference type="RefSeq" id="WP_112862322.1">
    <property type="nucleotide sequence ID" value="NZ_UAQP01000005.1"/>
</dbReference>
<dbReference type="Gene3D" id="2.60.120.1440">
    <property type="match status" value="1"/>
</dbReference>
<name>A0A2X1BA64_BREVE</name>
<dbReference type="PANTHER" id="PTHR30273">
    <property type="entry name" value="PERIPLASMIC SIGNAL SENSOR AND SIGMA FACTOR ACTIVATOR FECR-RELATED"/>
    <property type="match status" value="1"/>
</dbReference>
<dbReference type="PIRSF" id="PIRSF018266">
    <property type="entry name" value="FecR"/>
    <property type="match status" value="1"/>
</dbReference>
<evidence type="ECO:0000259" key="3">
    <source>
        <dbReference type="Pfam" id="PF16220"/>
    </source>
</evidence>
<accession>A0A2X1BA64</accession>
<keyword evidence="1" id="KW-1133">Transmembrane helix</keyword>
<feature type="domain" description="FecR N-terminal" evidence="3">
    <location>
        <begin position="13"/>
        <end position="52"/>
    </location>
</feature>
<dbReference type="Pfam" id="PF04773">
    <property type="entry name" value="FecR"/>
    <property type="match status" value="1"/>
</dbReference>
<dbReference type="AlphaFoldDB" id="A0A2X1BA64"/>
<dbReference type="EMBL" id="UAQP01000005">
    <property type="protein sequence ID" value="SPU53438.1"/>
    <property type="molecule type" value="Genomic_DNA"/>
</dbReference>
<protein>
    <submittedName>
        <fullName evidence="4">Fec operon regulator FecR</fullName>
    </submittedName>
</protein>
<reference evidence="4 5" key="1">
    <citation type="submission" date="2018-06" db="EMBL/GenBank/DDBJ databases">
        <authorList>
            <consortium name="Pathogen Informatics"/>
            <person name="Doyle S."/>
        </authorList>
    </citation>
    <scope>NUCLEOTIDE SEQUENCE [LARGE SCALE GENOMIC DNA]</scope>
    <source>
        <strain evidence="4 5">NCTC11166</strain>
    </source>
</reference>
<feature type="domain" description="FecR protein" evidence="2">
    <location>
        <begin position="119"/>
        <end position="209"/>
    </location>
</feature>
<keyword evidence="1" id="KW-0472">Membrane</keyword>
<keyword evidence="1" id="KW-0812">Transmembrane</keyword>
<dbReference type="Proteomes" id="UP000251186">
    <property type="component" value="Unassembled WGS sequence"/>
</dbReference>
<organism evidence="4 5">
    <name type="scientific">Brevundimonas vesicularis</name>
    <name type="common">Pseudomonas vesicularis</name>
    <dbReference type="NCBI Taxonomy" id="41276"/>
    <lineage>
        <taxon>Bacteria</taxon>
        <taxon>Pseudomonadati</taxon>
        <taxon>Pseudomonadota</taxon>
        <taxon>Alphaproteobacteria</taxon>
        <taxon>Caulobacterales</taxon>
        <taxon>Caulobacteraceae</taxon>
        <taxon>Brevundimonas</taxon>
    </lineage>
</organism>
<feature type="transmembrane region" description="Helical" evidence="1">
    <location>
        <begin position="87"/>
        <end position="111"/>
    </location>
</feature>
<evidence type="ECO:0000259" key="2">
    <source>
        <dbReference type="Pfam" id="PF04773"/>
    </source>
</evidence>
<evidence type="ECO:0000256" key="1">
    <source>
        <dbReference type="SAM" id="Phobius"/>
    </source>
</evidence>
<sequence>MTTEADADIRRKETADWFARLNQRKVTTADVKAFSAWRRDSRNAESFDRMQAMWDASRTLADQPEMAALSADARTRAASRRRARPRLLGVLAPVGAVGAAIAALSVGWWLWSAQQPTPYLTQVGERRVVQLADGSTITLDTYSRIDVRLTGGRRLVTLVTGQARFDVEGDPDRPFVVKAGDTEVTALGTSFDVRRFGTGARVVLVEGRVDVREGEQADRRWSMQPGQQLVTSVPRPRVVTTDLPAATSWAAGRLTFHETPIGVAVAEVNRYTRHPIELRAGDISSIRVSGVFDAGDVEGFVAALRDLYPLTAERAEDGHVVLSGASKNNLTPDLG</sequence>
<dbReference type="PANTHER" id="PTHR30273:SF2">
    <property type="entry name" value="PROTEIN FECR"/>
    <property type="match status" value="1"/>
</dbReference>
<dbReference type="InterPro" id="IPR006860">
    <property type="entry name" value="FecR"/>
</dbReference>
<dbReference type="InterPro" id="IPR012373">
    <property type="entry name" value="Ferrdict_sens_TM"/>
</dbReference>
<gene>
    <name evidence="4" type="ORF">NCTC11166_01509</name>
</gene>
<dbReference type="InterPro" id="IPR032623">
    <property type="entry name" value="FecR_N"/>
</dbReference>
<proteinExistence type="predicted"/>
<dbReference type="GO" id="GO:0016989">
    <property type="term" value="F:sigma factor antagonist activity"/>
    <property type="evidence" value="ECO:0007669"/>
    <property type="project" value="TreeGrafter"/>
</dbReference>